<keyword evidence="3" id="KW-1185">Reference proteome</keyword>
<reference evidence="2" key="1">
    <citation type="submission" date="2021-10" db="EMBL/GenBank/DDBJ databases">
        <authorList>
            <person name="Piombo E."/>
        </authorList>
    </citation>
    <scope>NUCLEOTIDE SEQUENCE</scope>
</reference>
<evidence type="ECO:0000256" key="1">
    <source>
        <dbReference type="SAM" id="MobiDB-lite"/>
    </source>
</evidence>
<name>A0A9N9VVJ4_9HYPO</name>
<organism evidence="2 3">
    <name type="scientific">Clonostachys rhizophaga</name>
    <dbReference type="NCBI Taxonomy" id="160324"/>
    <lineage>
        <taxon>Eukaryota</taxon>
        <taxon>Fungi</taxon>
        <taxon>Dikarya</taxon>
        <taxon>Ascomycota</taxon>
        <taxon>Pezizomycotina</taxon>
        <taxon>Sordariomycetes</taxon>
        <taxon>Hypocreomycetidae</taxon>
        <taxon>Hypocreales</taxon>
        <taxon>Bionectriaceae</taxon>
        <taxon>Clonostachys</taxon>
    </lineage>
</organism>
<dbReference type="AlphaFoldDB" id="A0A9N9VVJ4"/>
<accession>A0A9N9VVJ4</accession>
<feature type="compositionally biased region" description="Pro residues" evidence="1">
    <location>
        <begin position="7"/>
        <end position="18"/>
    </location>
</feature>
<evidence type="ECO:0000313" key="3">
    <source>
        <dbReference type="Proteomes" id="UP000696573"/>
    </source>
</evidence>
<dbReference type="EMBL" id="CABFNQ020000734">
    <property type="protein sequence ID" value="CAH0028648.1"/>
    <property type="molecule type" value="Genomic_DNA"/>
</dbReference>
<gene>
    <name evidence="2" type="ORF">CRHIZ90672A_00012115</name>
</gene>
<comment type="caution">
    <text evidence="2">The sequence shown here is derived from an EMBL/GenBank/DDBJ whole genome shotgun (WGS) entry which is preliminary data.</text>
</comment>
<protein>
    <recommendedName>
        <fullName evidence="4">Stc1 domain-containing protein</fullName>
    </recommendedName>
</protein>
<proteinExistence type="predicted"/>
<evidence type="ECO:0000313" key="2">
    <source>
        <dbReference type="EMBL" id="CAH0028648.1"/>
    </source>
</evidence>
<feature type="region of interest" description="Disordered" evidence="1">
    <location>
        <begin position="1"/>
        <end position="226"/>
    </location>
</feature>
<sequence length="340" mass="36830">MSAAADPPLPPPHPPPGGPSGHRDGVAGDSAVTKRCTHCKQDKSIDQYVNLRNPAAKPTGKCLECHQKQSQTPTHRVFDSVRSRLSKRPSTEVQSPERQEARRFQPIVPRPEPPAITPTSATPSSSRLILPAPRTPNPLARAGTLVRSTTSSLPRFLRRGVDSQESPDTQQARRDQVAIQRRHRAERREGLEPSPTPGIPQLLGQSQGTPAPFGRVPESSDPDEEVCPQCHHLRQRGDFFDEDGTLCKECNVCRATAQSSQYASSQVSHPSTESSFGISGLALRPPQPRGNIPSSLSQTLSELIGAEEASNPGEIEQEVEFNNDLSAVALSDSDRQLIAA</sequence>
<evidence type="ECO:0008006" key="4">
    <source>
        <dbReference type="Google" id="ProtNLM"/>
    </source>
</evidence>
<feature type="region of interest" description="Disordered" evidence="1">
    <location>
        <begin position="263"/>
        <end position="294"/>
    </location>
</feature>
<feature type="compositionally biased region" description="Low complexity" evidence="1">
    <location>
        <begin position="117"/>
        <end position="126"/>
    </location>
</feature>
<dbReference type="OrthoDB" id="4786928at2759"/>
<dbReference type="Proteomes" id="UP000696573">
    <property type="component" value="Unassembled WGS sequence"/>
</dbReference>